<dbReference type="InterPro" id="IPR036264">
    <property type="entry name" value="Bact_exopeptidase_dim_dom"/>
</dbReference>
<dbReference type="EMBL" id="JAMTCK010000004">
    <property type="protein sequence ID" value="MCP2165147.1"/>
    <property type="molecule type" value="Genomic_DNA"/>
</dbReference>
<feature type="region of interest" description="Disordered" evidence="2">
    <location>
        <begin position="1"/>
        <end position="28"/>
    </location>
</feature>
<protein>
    <recommendedName>
        <fullName evidence="1">Peptidase M20 domain-containing protein 2</fullName>
    </recommendedName>
</protein>
<dbReference type="GO" id="GO:0071713">
    <property type="term" value="F:para-aminobenzoyl-glutamate hydrolase activity"/>
    <property type="evidence" value="ECO:0007669"/>
    <property type="project" value="TreeGrafter"/>
</dbReference>
<keyword evidence="5" id="KW-1185">Reference proteome</keyword>
<dbReference type="InterPro" id="IPR017144">
    <property type="entry name" value="Xaa-Arg_dipeptidase"/>
</dbReference>
<dbReference type="NCBIfam" id="TIGR01891">
    <property type="entry name" value="amidohydrolases"/>
    <property type="match status" value="1"/>
</dbReference>
<evidence type="ECO:0000313" key="4">
    <source>
        <dbReference type="EMBL" id="MCP2165147.1"/>
    </source>
</evidence>
<dbReference type="Pfam" id="PF01546">
    <property type="entry name" value="Peptidase_M20"/>
    <property type="match status" value="1"/>
</dbReference>
<dbReference type="GO" id="GO:0005737">
    <property type="term" value="C:cytoplasm"/>
    <property type="evidence" value="ECO:0007669"/>
    <property type="project" value="TreeGrafter"/>
</dbReference>
<dbReference type="PIRSF" id="PIRSF037226">
    <property type="entry name" value="Amidohydrolase_ACY1L2_prd"/>
    <property type="match status" value="1"/>
</dbReference>
<evidence type="ECO:0000256" key="1">
    <source>
        <dbReference type="PIRNR" id="PIRNR037226"/>
    </source>
</evidence>
<dbReference type="Gene3D" id="3.30.70.360">
    <property type="match status" value="1"/>
</dbReference>
<comment type="caution">
    <text evidence="4">The sequence shown here is derived from an EMBL/GenBank/DDBJ whole genome shotgun (WGS) entry which is preliminary data.</text>
</comment>
<dbReference type="CDD" id="cd05672">
    <property type="entry name" value="M20_ACY1L2-like"/>
    <property type="match status" value="1"/>
</dbReference>
<evidence type="ECO:0000256" key="2">
    <source>
        <dbReference type="SAM" id="MobiDB-lite"/>
    </source>
</evidence>
<dbReference type="PANTHER" id="PTHR30575:SF0">
    <property type="entry name" value="XAA-ARG DIPEPTIDASE"/>
    <property type="match status" value="1"/>
</dbReference>
<dbReference type="Gene3D" id="3.40.630.10">
    <property type="entry name" value="Zn peptidases"/>
    <property type="match status" value="1"/>
</dbReference>
<dbReference type="RefSeq" id="WP_253769669.1">
    <property type="nucleotide sequence ID" value="NZ_JAMTCK010000004.1"/>
</dbReference>
<sequence>MSVVDQPVPDPATSGQPALDPSVPTPPNSAYLRAVEQATGERIAAADHLTSAHTGAPGHVRTLVAASVAELSAELVGLSRDLHAHPEPAYAEHRSARVVAELVARAGHQAAVGVGGLDTALLASAGTGHPHVAVLAEYDALPGIGHGCGHNIICAAGVGGFLGAAAAIAHTGGRVSLVGTPAEEGGGGKERLARAGVFDDVDAVVMLHPFPYDVATHPFLGRRQVEMVFTGIAAHASAQPFMGRNALDAAVTAYQGVAALRQHIPGTDRIHGVFTDGGARPNVVPDRAAVLFYFRSPDPDLLRDLSQRVERIAQGAALLHGVGVELRWDPFPPYLPIRHNHTLARRWAVHQRDRGRKALGPGVVPESLTGSTDLGNLSFRMPAIHPMIAVGQASGALHTVEFAEAAGSADGDRAVLDGAHGLAQVAADYLADPVLREAVHEEFAAAGGPVDVPNFFS</sequence>
<name>A0AAE3GDB1_9PSEU</name>
<dbReference type="Pfam" id="PF07687">
    <property type="entry name" value="M20_dimer"/>
    <property type="match status" value="1"/>
</dbReference>
<gene>
    <name evidence="4" type="ORF">LX83_001996</name>
</gene>
<feature type="domain" description="Peptidase M20 dimerisation" evidence="3">
    <location>
        <begin position="224"/>
        <end position="314"/>
    </location>
</feature>
<dbReference type="SUPFAM" id="SSF55031">
    <property type="entry name" value="Bacterial exopeptidase dimerisation domain"/>
    <property type="match status" value="1"/>
</dbReference>
<dbReference type="FunFam" id="3.30.70.360:FF:000004">
    <property type="entry name" value="Peptidase M20 domain-containing protein 2"/>
    <property type="match status" value="1"/>
</dbReference>
<evidence type="ECO:0000313" key="5">
    <source>
        <dbReference type="Proteomes" id="UP001206128"/>
    </source>
</evidence>
<comment type="similarity">
    <text evidence="1">Belongs to the peptidase M20A family.</text>
</comment>
<dbReference type="Proteomes" id="UP001206128">
    <property type="component" value="Unassembled WGS sequence"/>
</dbReference>
<accession>A0AAE3GDB1</accession>
<dbReference type="AlphaFoldDB" id="A0AAE3GDB1"/>
<dbReference type="SUPFAM" id="SSF53187">
    <property type="entry name" value="Zn-dependent exopeptidases"/>
    <property type="match status" value="1"/>
</dbReference>
<reference evidence="4" key="1">
    <citation type="submission" date="2022-06" db="EMBL/GenBank/DDBJ databases">
        <title>Genomic Encyclopedia of Archaeal and Bacterial Type Strains, Phase II (KMG-II): from individual species to whole genera.</title>
        <authorList>
            <person name="Goeker M."/>
        </authorList>
    </citation>
    <scope>NUCLEOTIDE SEQUENCE</scope>
    <source>
        <strain evidence="4">DSM 43935</strain>
    </source>
</reference>
<dbReference type="InterPro" id="IPR011650">
    <property type="entry name" value="Peptidase_M20_dimer"/>
</dbReference>
<proteinExistence type="inferred from homology"/>
<evidence type="ECO:0000259" key="3">
    <source>
        <dbReference type="Pfam" id="PF07687"/>
    </source>
</evidence>
<dbReference type="InterPro" id="IPR002933">
    <property type="entry name" value="Peptidase_M20"/>
</dbReference>
<dbReference type="GO" id="GO:0016805">
    <property type="term" value="F:dipeptidase activity"/>
    <property type="evidence" value="ECO:0007669"/>
    <property type="project" value="InterPro"/>
</dbReference>
<dbReference type="PANTHER" id="PTHR30575">
    <property type="entry name" value="PEPTIDASE M20"/>
    <property type="match status" value="1"/>
</dbReference>
<organism evidence="4 5">
    <name type="scientific">Goodfellowiella coeruleoviolacea</name>
    <dbReference type="NCBI Taxonomy" id="334858"/>
    <lineage>
        <taxon>Bacteria</taxon>
        <taxon>Bacillati</taxon>
        <taxon>Actinomycetota</taxon>
        <taxon>Actinomycetes</taxon>
        <taxon>Pseudonocardiales</taxon>
        <taxon>Pseudonocardiaceae</taxon>
        <taxon>Goodfellowiella</taxon>
    </lineage>
</organism>
<dbReference type="InterPro" id="IPR017439">
    <property type="entry name" value="Amidohydrolase"/>
</dbReference>
<dbReference type="InterPro" id="IPR052030">
    <property type="entry name" value="Peptidase_M20/M20A_hydrolases"/>
</dbReference>
<dbReference type="GO" id="GO:0046657">
    <property type="term" value="P:folic acid catabolic process"/>
    <property type="evidence" value="ECO:0007669"/>
    <property type="project" value="TreeGrafter"/>
</dbReference>